<dbReference type="Gene3D" id="3.40.30.10">
    <property type="entry name" value="Glutaredoxin"/>
    <property type="match status" value="1"/>
</dbReference>
<keyword evidence="10" id="KW-0449">Lipoprotein</keyword>
<keyword evidence="8" id="KW-1015">Disulfide bond</keyword>
<evidence type="ECO:0000256" key="12">
    <source>
        <dbReference type="ARBA" id="ARBA00055778"/>
    </source>
</evidence>
<evidence type="ECO:0000256" key="15">
    <source>
        <dbReference type="ARBA" id="ARBA00069166"/>
    </source>
</evidence>
<dbReference type="GeneID" id="107274025"/>
<evidence type="ECO:0000256" key="5">
    <source>
        <dbReference type="ARBA" id="ARBA00022703"/>
    </source>
</evidence>
<evidence type="ECO:0000256" key="4">
    <source>
        <dbReference type="ARBA" id="ARBA00022490"/>
    </source>
</evidence>
<dbReference type="FunFam" id="3.40.30.10:FF:000131">
    <property type="entry name" value="migration and invasion enhancer 1"/>
    <property type="match status" value="1"/>
</dbReference>
<name>A0AAJ7CF60_CEPCN</name>
<evidence type="ECO:0000256" key="8">
    <source>
        <dbReference type="ARBA" id="ARBA00023157"/>
    </source>
</evidence>
<dbReference type="GO" id="GO:0043066">
    <property type="term" value="P:negative regulation of apoptotic process"/>
    <property type="evidence" value="ECO:0007669"/>
    <property type="project" value="TreeGrafter"/>
</dbReference>
<dbReference type="PANTHER" id="PTHR15124:SF27">
    <property type="entry name" value="MIGRATION AND INVASION ENHANCER 1"/>
    <property type="match status" value="1"/>
</dbReference>
<dbReference type="GO" id="GO:0006915">
    <property type="term" value="P:apoptotic process"/>
    <property type="evidence" value="ECO:0007669"/>
    <property type="project" value="UniProtKB-KW"/>
</dbReference>
<comment type="function">
    <text evidence="12">Increases cell migration by inducing filopodia formation at the leading edge of migrating cells. Plays a role in regulation of apoptosis, possibly through control of CASP3. May be involved in a redox-related process.</text>
</comment>
<protein>
    <recommendedName>
        <fullName evidence="15">Migration and invasion enhancer 1</fullName>
    </recommendedName>
</protein>
<evidence type="ECO:0000256" key="11">
    <source>
        <dbReference type="ARBA" id="ARBA00023289"/>
    </source>
</evidence>
<gene>
    <name evidence="17" type="primary">LOC107274025</name>
</gene>
<dbReference type="InterPro" id="IPR011893">
    <property type="entry name" value="Selenoprotein_Rdx-typ"/>
</dbReference>
<dbReference type="GO" id="GO:0005829">
    <property type="term" value="C:cytosol"/>
    <property type="evidence" value="ECO:0007669"/>
    <property type="project" value="UniProtKB-SubCell"/>
</dbReference>
<evidence type="ECO:0000256" key="2">
    <source>
        <dbReference type="ARBA" id="ARBA00004514"/>
    </source>
</evidence>
<organism evidence="16 17">
    <name type="scientific">Cephus cinctus</name>
    <name type="common">Wheat stem sawfly</name>
    <dbReference type="NCBI Taxonomy" id="211228"/>
    <lineage>
        <taxon>Eukaryota</taxon>
        <taxon>Metazoa</taxon>
        <taxon>Ecdysozoa</taxon>
        <taxon>Arthropoda</taxon>
        <taxon>Hexapoda</taxon>
        <taxon>Insecta</taxon>
        <taxon>Pterygota</taxon>
        <taxon>Neoptera</taxon>
        <taxon>Endopterygota</taxon>
        <taxon>Hymenoptera</taxon>
        <taxon>Cephoidea</taxon>
        <taxon>Cephidae</taxon>
        <taxon>Cephus</taxon>
    </lineage>
</organism>
<keyword evidence="9" id="KW-0676">Redox-active center</keyword>
<dbReference type="RefSeq" id="XP_015608233.1">
    <property type="nucleotide sequence ID" value="XM_015752747.2"/>
</dbReference>
<keyword evidence="11" id="KW-0636">Prenylation</keyword>
<keyword evidence="3" id="KW-1003">Cell membrane</keyword>
<evidence type="ECO:0000313" key="17">
    <source>
        <dbReference type="RefSeq" id="XP_015608233.1"/>
    </source>
</evidence>
<dbReference type="GO" id="GO:0005886">
    <property type="term" value="C:plasma membrane"/>
    <property type="evidence" value="ECO:0007669"/>
    <property type="project" value="UniProtKB-SubCell"/>
</dbReference>
<evidence type="ECO:0000256" key="13">
    <source>
        <dbReference type="ARBA" id="ARBA00060789"/>
    </source>
</evidence>
<dbReference type="Pfam" id="PF10262">
    <property type="entry name" value="Rdx"/>
    <property type="match status" value="1"/>
</dbReference>
<keyword evidence="6" id="KW-0007">Acetylation</keyword>
<keyword evidence="5" id="KW-0053">Apoptosis</keyword>
<sequence>MSDVRIDVEYCGSCGHRTQFIDLATLLRKAVPNVKISGTEGRQASFEVKINDQLVYSKLQTMAFPDFEAVSDLAKAVSHGMPIKKIEGQQPIDCAIS</sequence>
<evidence type="ECO:0000256" key="6">
    <source>
        <dbReference type="ARBA" id="ARBA00022990"/>
    </source>
</evidence>
<comment type="subcellular location">
    <subcellularLocation>
        <location evidence="1">Cell membrane</location>
        <topology evidence="1">Lipid-anchor</topology>
        <orientation evidence="1">Cytoplasmic side</orientation>
    </subcellularLocation>
    <subcellularLocation>
        <location evidence="2">Cytoplasm</location>
        <location evidence="2">Cytosol</location>
    </subcellularLocation>
</comment>
<comment type="similarity">
    <text evidence="13">Belongs to the SelWTH family.</text>
</comment>
<dbReference type="PANTHER" id="PTHR15124">
    <property type="entry name" value="SELENOPROTEIN W"/>
    <property type="match status" value="1"/>
</dbReference>
<dbReference type="NCBIfam" id="TIGR02174">
    <property type="entry name" value="CXXU_selWTH"/>
    <property type="match status" value="1"/>
</dbReference>
<dbReference type="GO" id="GO:0051491">
    <property type="term" value="P:positive regulation of filopodium assembly"/>
    <property type="evidence" value="ECO:0007669"/>
    <property type="project" value="TreeGrafter"/>
</dbReference>
<reference evidence="17" key="1">
    <citation type="submission" date="2025-08" db="UniProtKB">
        <authorList>
            <consortium name="RefSeq"/>
        </authorList>
    </citation>
    <scope>IDENTIFICATION</scope>
</reference>
<dbReference type="InterPro" id="IPR051441">
    <property type="entry name" value="SelW_related"/>
</dbReference>
<proteinExistence type="inferred from homology"/>
<evidence type="ECO:0000256" key="7">
    <source>
        <dbReference type="ARBA" id="ARBA00023136"/>
    </source>
</evidence>
<evidence type="ECO:0000256" key="10">
    <source>
        <dbReference type="ARBA" id="ARBA00023288"/>
    </source>
</evidence>
<accession>A0AAJ7CF60</accession>
<evidence type="ECO:0000313" key="16">
    <source>
        <dbReference type="Proteomes" id="UP000694920"/>
    </source>
</evidence>
<evidence type="ECO:0000256" key="9">
    <source>
        <dbReference type="ARBA" id="ARBA00023284"/>
    </source>
</evidence>
<dbReference type="KEGG" id="ccin:107274025"/>
<dbReference type="InterPro" id="IPR036249">
    <property type="entry name" value="Thioredoxin-like_sf"/>
</dbReference>
<dbReference type="AlphaFoldDB" id="A0AAJ7CF60"/>
<keyword evidence="7" id="KW-0472">Membrane</keyword>
<comment type="subunit">
    <text evidence="14">Interacts with GPX1.</text>
</comment>
<dbReference type="Proteomes" id="UP000694920">
    <property type="component" value="Unplaced"/>
</dbReference>
<dbReference type="SUPFAM" id="SSF52833">
    <property type="entry name" value="Thioredoxin-like"/>
    <property type="match status" value="1"/>
</dbReference>
<evidence type="ECO:0000256" key="14">
    <source>
        <dbReference type="ARBA" id="ARBA00065658"/>
    </source>
</evidence>
<keyword evidence="16" id="KW-1185">Reference proteome</keyword>
<keyword evidence="4" id="KW-0963">Cytoplasm</keyword>
<evidence type="ECO:0000256" key="1">
    <source>
        <dbReference type="ARBA" id="ARBA00004342"/>
    </source>
</evidence>
<evidence type="ECO:0000256" key="3">
    <source>
        <dbReference type="ARBA" id="ARBA00022475"/>
    </source>
</evidence>